<feature type="transmembrane region" description="Helical" evidence="1">
    <location>
        <begin position="47"/>
        <end position="71"/>
    </location>
</feature>
<dbReference type="Pfam" id="PF02518">
    <property type="entry name" value="HATPase_c"/>
    <property type="match status" value="1"/>
</dbReference>
<dbReference type="AlphaFoldDB" id="A0A432Z020"/>
<dbReference type="EMBL" id="PIQC01000004">
    <property type="protein sequence ID" value="RUO69509.1"/>
    <property type="molecule type" value="Genomic_DNA"/>
</dbReference>
<feature type="domain" description="Histidine kinase/HSP90-like ATPase" evidence="2">
    <location>
        <begin position="257"/>
        <end position="343"/>
    </location>
</feature>
<evidence type="ECO:0000313" key="4">
    <source>
        <dbReference type="Proteomes" id="UP000288058"/>
    </source>
</evidence>
<keyword evidence="4" id="KW-1185">Reference proteome</keyword>
<organism evidence="3 4">
    <name type="scientific">Idiomarina ramblicola</name>
    <dbReference type="NCBI Taxonomy" id="263724"/>
    <lineage>
        <taxon>Bacteria</taxon>
        <taxon>Pseudomonadati</taxon>
        <taxon>Pseudomonadota</taxon>
        <taxon>Gammaproteobacteria</taxon>
        <taxon>Alteromonadales</taxon>
        <taxon>Idiomarinaceae</taxon>
        <taxon>Idiomarina</taxon>
    </lineage>
</organism>
<dbReference type="InterPro" id="IPR036890">
    <property type="entry name" value="HATPase_C_sf"/>
</dbReference>
<keyword evidence="1" id="KW-1133">Transmembrane helix</keyword>
<comment type="caution">
    <text evidence="3">The sequence shown here is derived from an EMBL/GenBank/DDBJ whole genome shotgun (WGS) entry which is preliminary data.</text>
</comment>
<dbReference type="RefSeq" id="WP_126781298.1">
    <property type="nucleotide sequence ID" value="NZ_PIQC01000004.1"/>
</dbReference>
<keyword evidence="1" id="KW-0472">Membrane</keyword>
<dbReference type="InterPro" id="IPR003594">
    <property type="entry name" value="HATPase_dom"/>
</dbReference>
<feature type="transmembrane region" description="Helical" evidence="1">
    <location>
        <begin position="100"/>
        <end position="118"/>
    </location>
</feature>
<name>A0A432Z020_9GAMM</name>
<dbReference type="Proteomes" id="UP000288058">
    <property type="component" value="Unassembled WGS sequence"/>
</dbReference>
<dbReference type="SUPFAM" id="SSF55874">
    <property type="entry name" value="ATPase domain of HSP90 chaperone/DNA topoisomerase II/histidine kinase"/>
    <property type="match status" value="1"/>
</dbReference>
<accession>A0A432Z020</accession>
<proteinExistence type="predicted"/>
<sequence length="361" mass="40499">MLLIIAMALTRHRHFPHSIIFVFLLAEILILNSIIAFNGAASNPFNAVLLVPVVLSFMWLPHVPALLLWLVSVGGQLAQLIPFSTVNHAHNGMNAHFESMIISFVITSAIIAVVTLYFKYQISKKEADIQQLRERQLRNEQLLAIGTAAAQLTHEVATPVQSAQLLLEEGIEQLSTTPDWLLSLQKQFQRIHQKLSEWRLIAEDIRMQKSDHFQIGSLWSEVKYLMSIARPETEIQWQNNNLDDYGKLIADRTLLPALTSIIVNACDAALDTSDPKVTVYAEVFNSQWRIKIVNKSNSLSEQTIKELGQRFLPSTAGHGIGATVSNATIEKFNGKVIWFRESDNLVTLVTLPCSPLDECPE</sequence>
<dbReference type="OrthoDB" id="9785252at2"/>
<dbReference type="Gene3D" id="3.30.565.10">
    <property type="entry name" value="Histidine kinase-like ATPase, C-terminal domain"/>
    <property type="match status" value="1"/>
</dbReference>
<evidence type="ECO:0000256" key="1">
    <source>
        <dbReference type="SAM" id="Phobius"/>
    </source>
</evidence>
<feature type="transmembrane region" description="Helical" evidence="1">
    <location>
        <begin position="20"/>
        <end position="40"/>
    </location>
</feature>
<gene>
    <name evidence="3" type="ORF">CWI78_06200</name>
</gene>
<evidence type="ECO:0000313" key="3">
    <source>
        <dbReference type="EMBL" id="RUO69509.1"/>
    </source>
</evidence>
<evidence type="ECO:0000259" key="2">
    <source>
        <dbReference type="Pfam" id="PF02518"/>
    </source>
</evidence>
<reference evidence="4" key="1">
    <citation type="journal article" date="2018" name="Front. Microbiol.">
        <title>Genome-Based Analysis Reveals the Taxonomy and Diversity of the Family Idiomarinaceae.</title>
        <authorList>
            <person name="Liu Y."/>
            <person name="Lai Q."/>
            <person name="Shao Z."/>
        </authorList>
    </citation>
    <scope>NUCLEOTIDE SEQUENCE [LARGE SCALE GENOMIC DNA]</scope>
    <source>
        <strain evidence="4">R22</strain>
    </source>
</reference>
<keyword evidence="1" id="KW-0812">Transmembrane</keyword>
<protein>
    <recommendedName>
        <fullName evidence="2">Histidine kinase/HSP90-like ATPase domain-containing protein</fullName>
    </recommendedName>
</protein>